<protein>
    <submittedName>
        <fullName evidence="1">AAA family ATPase</fullName>
    </submittedName>
</protein>
<name>A0A1L2E0B0_ECOLX</name>
<accession>A0A1L2E0B0</accession>
<dbReference type="EMBL" id="KU321583">
    <property type="protein sequence ID" value="ANI75834.1"/>
    <property type="molecule type" value="Genomic_DNA"/>
</dbReference>
<organism evidence="1">
    <name type="scientific">Escherichia coli</name>
    <dbReference type="NCBI Taxonomy" id="562"/>
    <lineage>
        <taxon>Bacteria</taxon>
        <taxon>Pseudomonadati</taxon>
        <taxon>Pseudomonadota</taxon>
        <taxon>Gammaproteobacteria</taxon>
        <taxon>Enterobacterales</taxon>
        <taxon>Enterobacteriaceae</taxon>
        <taxon>Escherichia</taxon>
    </lineage>
</organism>
<dbReference type="SUPFAM" id="SSF52540">
    <property type="entry name" value="P-loop containing nucleoside triphosphate hydrolases"/>
    <property type="match status" value="1"/>
</dbReference>
<reference evidence="1" key="1">
    <citation type="submission" date="2015-12" db="EMBL/GenBank/DDBJ databases">
        <title>Complete Sequence of a N-F33:A-:B- Conjugative Plasmid Carrying oqxAB, fosA3 and blaCTX-M-55 from a Escherichia coli of Food Origin.</title>
        <authorList>
            <person name="Wong M."/>
            <person name="Chen S."/>
        </authorList>
    </citation>
    <scope>NUCLEOTIDE SEQUENCE</scope>
    <source>
        <strain evidence="1">E80</strain>
        <plasmid evidence="1">pE80</plasmid>
    </source>
</reference>
<geneLocation type="plasmid" evidence="1">
    <name>pE80</name>
</geneLocation>
<dbReference type="InterPro" id="IPR027417">
    <property type="entry name" value="P-loop_NTPase"/>
</dbReference>
<gene>
    <name evidence="1" type="ORF">SA070</name>
</gene>
<keyword evidence="1" id="KW-0614">Plasmid</keyword>
<sequence length="292" mass="32776">MDIEIRHCNNIVRAHITLTADKLNIKFAPNGTGKSTLSRAISCAARDDIQGLQALMPFRLRGENPDSTGPIVIGADGIGDVMCFNEEYVSQFTFQPDELISDSFNILIRNQAHAEREREIEEMTQKIRAVFTDHTELNSLIDHLQELSNAFKSTSSGISRSSTGMRGLSGGNKIHHIPAGLENYQPYIRSERRVEWIDWQTKGLEFSPLSDGCCPFCTGDITGKEAQIRQVREEYDKSTIKNLTAIIRLVENLGNYLTESARERLLAITMLQNGPEAEHIEYLVALNARPIR</sequence>
<proteinExistence type="predicted"/>
<dbReference type="AlphaFoldDB" id="A0A1L2E0B0"/>
<evidence type="ECO:0000313" key="1">
    <source>
        <dbReference type="EMBL" id="ANI75834.1"/>
    </source>
</evidence>